<keyword evidence="2" id="KW-1185">Reference proteome</keyword>
<accession>A0A9L0J0W6</accession>
<sequence>MSHLLPQVSALGYNSFIHSINVWSTHPPCAQVSGVPLTFLNSAESCCICPPLRIQTKPGLCHTLD</sequence>
<dbReference type="AlphaFoldDB" id="A0A9L0J0W6"/>
<reference evidence="1 2" key="1">
    <citation type="journal article" date="2020" name="Nat. Commun.">
        <title>Donkey genomes provide new insights into domestication and selection for coat color.</title>
        <authorList>
            <person name="Wang"/>
            <person name="C."/>
            <person name="Li"/>
            <person name="H."/>
            <person name="Guo"/>
            <person name="Y."/>
            <person name="Huang"/>
            <person name="J."/>
            <person name="Sun"/>
            <person name="Y."/>
            <person name="Min"/>
            <person name="J."/>
            <person name="Wang"/>
            <person name="J."/>
            <person name="Fang"/>
            <person name="X."/>
            <person name="Zhao"/>
            <person name="Z."/>
            <person name="Wang"/>
            <person name="S."/>
            <person name="Zhang"/>
            <person name="Y."/>
            <person name="Liu"/>
            <person name="Q."/>
            <person name="Jiang"/>
            <person name="Q."/>
            <person name="Wang"/>
            <person name="X."/>
            <person name="Guo"/>
            <person name="Y."/>
            <person name="Yang"/>
            <person name="C."/>
            <person name="Wang"/>
            <person name="Y."/>
            <person name="Tian"/>
            <person name="F."/>
            <person name="Zhuang"/>
            <person name="G."/>
            <person name="Fan"/>
            <person name="Y."/>
            <person name="Gao"/>
            <person name="Q."/>
            <person name="Li"/>
            <person name="Y."/>
            <person name="Ju"/>
            <person name="Z."/>
            <person name="Li"/>
            <person name="J."/>
            <person name="Li"/>
            <person name="R."/>
            <person name="Hou"/>
            <person name="M."/>
            <person name="Yang"/>
            <person name="G."/>
            <person name="Liu"/>
            <person name="G."/>
            <person name="Liu"/>
            <person name="W."/>
            <person name="Guo"/>
            <person name="J."/>
            <person name="Pan"/>
            <person name="S."/>
            <person name="Fan"/>
            <person name="G."/>
            <person name="Zhang"/>
            <person name="W."/>
            <person name="Zhang"/>
            <person name="R."/>
            <person name="Yu"/>
            <person name="J."/>
            <person name="Zhang"/>
            <person name="X."/>
            <person name="Yin"/>
            <person name="Q."/>
            <person name="Ji"/>
            <person name="C."/>
            <person name="Jin"/>
            <person name="Y."/>
            <person name="Yue"/>
            <person name="G."/>
            <person name="Liu"/>
            <person name="M."/>
            <person name="Xu"/>
            <person name="J."/>
            <person name="Liu"/>
            <person name="S."/>
            <person name="Jordana"/>
            <person name="J."/>
            <person name="Noce"/>
            <person name="A."/>
            <person name="Amills"/>
            <person name="M."/>
            <person name="Wu"/>
            <person name="D.D."/>
            <person name="Li"/>
            <person name="S."/>
            <person name="Zhou"/>
            <person name="X. and Zhong"/>
            <person name="J."/>
        </authorList>
    </citation>
    <scope>NUCLEOTIDE SEQUENCE [LARGE SCALE GENOMIC DNA]</scope>
</reference>
<protein>
    <submittedName>
        <fullName evidence="1">Uncharacterized protein</fullName>
    </submittedName>
</protein>
<reference evidence="1" key="2">
    <citation type="submission" date="2025-08" db="UniProtKB">
        <authorList>
            <consortium name="Ensembl"/>
        </authorList>
    </citation>
    <scope>IDENTIFICATION</scope>
</reference>
<dbReference type="Ensembl" id="ENSEAST00005046864.1">
    <property type="protein sequence ID" value="ENSEASP00005042950.1"/>
    <property type="gene ID" value="ENSEASG00005032329.1"/>
</dbReference>
<evidence type="ECO:0000313" key="1">
    <source>
        <dbReference type="Ensembl" id="ENSEASP00005042950.1"/>
    </source>
</evidence>
<name>A0A9L0J0W6_EQUAS</name>
<proteinExistence type="predicted"/>
<dbReference type="Proteomes" id="UP000694387">
    <property type="component" value="Chromosome 15"/>
</dbReference>
<reference evidence="1" key="3">
    <citation type="submission" date="2025-09" db="UniProtKB">
        <authorList>
            <consortium name="Ensembl"/>
        </authorList>
    </citation>
    <scope>IDENTIFICATION</scope>
</reference>
<organism evidence="1 2">
    <name type="scientific">Equus asinus</name>
    <name type="common">Donkey</name>
    <name type="synonym">Equus africanus asinus</name>
    <dbReference type="NCBI Taxonomy" id="9793"/>
    <lineage>
        <taxon>Eukaryota</taxon>
        <taxon>Metazoa</taxon>
        <taxon>Chordata</taxon>
        <taxon>Craniata</taxon>
        <taxon>Vertebrata</taxon>
        <taxon>Euteleostomi</taxon>
        <taxon>Mammalia</taxon>
        <taxon>Eutheria</taxon>
        <taxon>Laurasiatheria</taxon>
        <taxon>Perissodactyla</taxon>
        <taxon>Equidae</taxon>
        <taxon>Equus</taxon>
    </lineage>
</organism>
<evidence type="ECO:0000313" key="2">
    <source>
        <dbReference type="Proteomes" id="UP000694387"/>
    </source>
</evidence>